<organism evidence="1 2">
    <name type="scientific">Lentibacillus amyloliquefaciens</name>
    <dbReference type="NCBI Taxonomy" id="1472767"/>
    <lineage>
        <taxon>Bacteria</taxon>
        <taxon>Bacillati</taxon>
        <taxon>Bacillota</taxon>
        <taxon>Bacilli</taxon>
        <taxon>Bacillales</taxon>
        <taxon>Bacillaceae</taxon>
        <taxon>Lentibacillus</taxon>
    </lineage>
</organism>
<protein>
    <submittedName>
        <fullName evidence="1">Uncharacterized protein</fullName>
    </submittedName>
</protein>
<name>A0A0U4EAZ0_9BACI</name>
<dbReference type="AlphaFoldDB" id="A0A0U4EAZ0"/>
<gene>
    <name evidence="1" type="ORF">AOX59_18780</name>
</gene>
<dbReference type="STRING" id="1472767.AOX59_18780"/>
<sequence>MNYTETGKRIGQLVQAKNDQYGDAFNKSDDFLKILYPNGVKPEQYKDMLALVRVFDKQMRIANGNQGEENAWADITGYGILKSGDSDEL</sequence>
<keyword evidence="2" id="KW-1185">Reference proteome</keyword>
<evidence type="ECO:0000313" key="1">
    <source>
        <dbReference type="EMBL" id="ALX50444.1"/>
    </source>
</evidence>
<dbReference type="KEGG" id="lao:AOX59_18780"/>
<dbReference type="RefSeq" id="WP_068447972.1">
    <property type="nucleotide sequence ID" value="NZ_CP013862.1"/>
</dbReference>
<accession>A0A0U4EAZ0</accession>
<dbReference type="EMBL" id="CP013862">
    <property type="protein sequence ID" value="ALX50444.1"/>
    <property type="molecule type" value="Genomic_DNA"/>
</dbReference>
<dbReference type="OrthoDB" id="5522901at2"/>
<proteinExistence type="predicted"/>
<evidence type="ECO:0000313" key="2">
    <source>
        <dbReference type="Proteomes" id="UP000050331"/>
    </source>
</evidence>
<reference evidence="1 2" key="1">
    <citation type="submission" date="2016-01" db="EMBL/GenBank/DDBJ databases">
        <title>Complete genome sequence of strain Lentibacillus amyloliquefaciens LAM0015T isolated from saline sediment.</title>
        <authorList>
            <person name="Wang J.-L."/>
            <person name="He M.-X."/>
        </authorList>
    </citation>
    <scope>NUCLEOTIDE SEQUENCE [LARGE SCALE GENOMIC DNA]</scope>
    <source>
        <strain evidence="1 2">LAM0015</strain>
    </source>
</reference>
<dbReference type="Proteomes" id="UP000050331">
    <property type="component" value="Chromosome"/>
</dbReference>